<evidence type="ECO:0000256" key="6">
    <source>
        <dbReference type="SAM" id="Phobius"/>
    </source>
</evidence>
<feature type="transmembrane region" description="Helical" evidence="6">
    <location>
        <begin position="644"/>
        <end position="665"/>
    </location>
</feature>
<feature type="transmembrane region" description="Helical" evidence="6">
    <location>
        <begin position="248"/>
        <end position="272"/>
    </location>
</feature>
<dbReference type="Proteomes" id="UP000184241">
    <property type="component" value="Unassembled WGS sequence"/>
</dbReference>
<sequence length="776" mass="85577">MYGKIIKNDIRKSKLITVTITAFILVASMLTALAASMTVNLFGAIDNMLVSAKSLHFMQMHTGDVDRGQLQSFAEDNDKVEDYQVLEFLNIEGADIVIGDDSLAGSIQDNGLSVQGKKFDFLLNLDGEVIHPNDGEIYVPIYYMKEGNVALGDKVKIHDISFTVAGFLRDSVMNATLVSSKRFLVSQADFERVREFGKLEYLIEFRLAEDVSFPAFEADYINAGLPANGPPAITYKQVKMINGITDGIMIAVLMLISLLVIIVTFLCIRFTLLAKIEEDYKEIGVLKAIGIRVSLIKKLYLAKYGAIAGVACALGFLVSLPLQTHFMKNISLYMGESRSEIPGLLWGVLGAMLIFGVVMLYVNSVLKRFRKISAAQAVRFGAPREKSKFSRTFRLSDNRVFSRNIFLGIKDILSRKKLYITMLMVLIISSFIMIVPQNISSTISAKSFITYMGMGICDANIGVMRTQVEDVVGKANEIVDVLVEDKNVENYTLFTSRMLDRITDEGRTEKLMVAFGDYSVFPITYSKGYAPQLKSEIALSNLNAKDLEKTVGDEIVLMVDGSEKHLKVCGVYSDVTNGGRTAQAIFDTNSGDVLSVGIAVTFLDRKSVNEAIEQYREQFPFAKITGIDESIKQMLGSIRDAVKMASTAAIGTTILITLLVTMLFIRMIVTKDRHPIAILKSIGFTSKDIRGQYLTRSITVLILGLIIGTILANTLGELVGVAIVSSFGATTFRFVVNPWFVYLISPLLIACCIITATRPGISGIQTLKVSDYIKED</sequence>
<evidence type="ECO:0000313" key="8">
    <source>
        <dbReference type="EMBL" id="SHH88195.1"/>
    </source>
</evidence>
<feature type="transmembrane region" description="Helical" evidence="6">
    <location>
        <begin position="301"/>
        <end position="323"/>
    </location>
</feature>
<evidence type="ECO:0000259" key="7">
    <source>
        <dbReference type="Pfam" id="PF02687"/>
    </source>
</evidence>
<dbReference type="RefSeq" id="WP_073017584.1">
    <property type="nucleotide sequence ID" value="NZ_FQXU01000004.1"/>
</dbReference>
<gene>
    <name evidence="8" type="ORF">SAMN02745941_01141</name>
</gene>
<evidence type="ECO:0000256" key="3">
    <source>
        <dbReference type="ARBA" id="ARBA00022692"/>
    </source>
</evidence>
<accession>A0A1M5WKZ2</accession>
<feature type="domain" description="ABC3 transporter permease C-terminal" evidence="7">
    <location>
        <begin position="255"/>
        <end position="360"/>
    </location>
</feature>
<dbReference type="PANTHER" id="PTHR30287">
    <property type="entry name" value="MEMBRANE COMPONENT OF PREDICTED ABC SUPERFAMILY METABOLITE UPTAKE TRANSPORTER"/>
    <property type="match status" value="1"/>
</dbReference>
<feature type="transmembrane region" description="Helical" evidence="6">
    <location>
        <begin position="739"/>
        <end position="757"/>
    </location>
</feature>
<proteinExistence type="predicted"/>
<evidence type="ECO:0000256" key="5">
    <source>
        <dbReference type="ARBA" id="ARBA00023136"/>
    </source>
</evidence>
<feature type="domain" description="ABC3 transporter permease C-terminal" evidence="7">
    <location>
        <begin position="649"/>
        <end position="757"/>
    </location>
</feature>
<keyword evidence="2" id="KW-1003">Cell membrane</keyword>
<keyword evidence="3 6" id="KW-0812">Transmembrane</keyword>
<evidence type="ECO:0000256" key="2">
    <source>
        <dbReference type="ARBA" id="ARBA00022475"/>
    </source>
</evidence>
<dbReference type="InterPro" id="IPR038766">
    <property type="entry name" value="Membrane_comp_ABC_pdt"/>
</dbReference>
<keyword evidence="5 6" id="KW-0472">Membrane</keyword>
<organism evidence="8 9">
    <name type="scientific">Clostridium intestinale DSM 6191</name>
    <dbReference type="NCBI Taxonomy" id="1121320"/>
    <lineage>
        <taxon>Bacteria</taxon>
        <taxon>Bacillati</taxon>
        <taxon>Bacillota</taxon>
        <taxon>Clostridia</taxon>
        <taxon>Eubacteriales</taxon>
        <taxon>Clostridiaceae</taxon>
        <taxon>Clostridium</taxon>
    </lineage>
</organism>
<feature type="transmembrane region" description="Helical" evidence="6">
    <location>
        <begin position="343"/>
        <end position="362"/>
    </location>
</feature>
<dbReference type="InterPro" id="IPR003838">
    <property type="entry name" value="ABC3_permease_C"/>
</dbReference>
<reference evidence="8 9" key="1">
    <citation type="submission" date="2016-11" db="EMBL/GenBank/DDBJ databases">
        <authorList>
            <person name="Jaros S."/>
            <person name="Januszkiewicz K."/>
            <person name="Wedrychowicz H."/>
        </authorList>
    </citation>
    <scope>NUCLEOTIDE SEQUENCE [LARGE SCALE GENOMIC DNA]</scope>
    <source>
        <strain evidence="8 9">DSM 6191</strain>
    </source>
</reference>
<dbReference type="Pfam" id="PF02687">
    <property type="entry name" value="FtsX"/>
    <property type="match status" value="2"/>
</dbReference>
<dbReference type="AlphaFoldDB" id="A0A1M5WKZ2"/>
<dbReference type="EMBL" id="FQXU01000004">
    <property type="protein sequence ID" value="SHH88195.1"/>
    <property type="molecule type" value="Genomic_DNA"/>
</dbReference>
<evidence type="ECO:0000313" key="9">
    <source>
        <dbReference type="Proteomes" id="UP000184241"/>
    </source>
</evidence>
<comment type="subcellular location">
    <subcellularLocation>
        <location evidence="1">Cell membrane</location>
        <topology evidence="1">Multi-pass membrane protein</topology>
    </subcellularLocation>
</comment>
<feature type="transmembrane region" description="Helical" evidence="6">
    <location>
        <begin position="700"/>
        <end position="727"/>
    </location>
</feature>
<keyword evidence="4 6" id="KW-1133">Transmembrane helix</keyword>
<feature type="transmembrane region" description="Helical" evidence="6">
    <location>
        <begin position="418"/>
        <end position="436"/>
    </location>
</feature>
<dbReference type="GO" id="GO:0005886">
    <property type="term" value="C:plasma membrane"/>
    <property type="evidence" value="ECO:0007669"/>
    <property type="project" value="UniProtKB-SubCell"/>
</dbReference>
<protein>
    <submittedName>
        <fullName evidence="8">Putative ABC transport system permease protein</fullName>
    </submittedName>
</protein>
<evidence type="ECO:0000256" key="4">
    <source>
        <dbReference type="ARBA" id="ARBA00022989"/>
    </source>
</evidence>
<name>A0A1M5WKZ2_9CLOT</name>
<dbReference type="PANTHER" id="PTHR30287:SF2">
    <property type="entry name" value="BLL1001 PROTEIN"/>
    <property type="match status" value="1"/>
</dbReference>
<evidence type="ECO:0000256" key="1">
    <source>
        <dbReference type="ARBA" id="ARBA00004651"/>
    </source>
</evidence>